<name>A0A419S9A0_9SPHI</name>
<keyword evidence="2" id="KW-1185">Reference proteome</keyword>
<comment type="caution">
    <text evidence="1">The sequence shown here is derived from an EMBL/GenBank/DDBJ whole genome shotgun (WGS) entry which is preliminary data.</text>
</comment>
<proteinExistence type="predicted"/>
<gene>
    <name evidence="1" type="ORF">BCY91_14625</name>
</gene>
<reference evidence="1 2" key="1">
    <citation type="submission" date="2016-07" db="EMBL/GenBank/DDBJ databases">
        <title>Genome of Pelobium manganitolerans.</title>
        <authorList>
            <person name="Wu S."/>
            <person name="Wang G."/>
        </authorList>
    </citation>
    <scope>NUCLEOTIDE SEQUENCE [LARGE SCALE GENOMIC DNA]</scope>
    <source>
        <strain evidence="1 2">YS-25</strain>
    </source>
</reference>
<dbReference type="AlphaFoldDB" id="A0A419S9A0"/>
<organism evidence="1 2">
    <name type="scientific">Pelobium manganitolerans</name>
    <dbReference type="NCBI Taxonomy" id="1842495"/>
    <lineage>
        <taxon>Bacteria</taxon>
        <taxon>Pseudomonadati</taxon>
        <taxon>Bacteroidota</taxon>
        <taxon>Sphingobacteriia</taxon>
        <taxon>Sphingobacteriales</taxon>
        <taxon>Sphingobacteriaceae</taxon>
        <taxon>Pelobium</taxon>
    </lineage>
</organism>
<dbReference type="PANTHER" id="PTHR36456">
    <property type="entry name" value="UPF0232 PROTEIN SCO3875"/>
    <property type="match status" value="1"/>
</dbReference>
<dbReference type="Pfam" id="PF05258">
    <property type="entry name" value="DciA"/>
    <property type="match status" value="1"/>
</dbReference>
<dbReference type="EMBL" id="MBTA01000004">
    <property type="protein sequence ID" value="RKD18577.1"/>
    <property type="molecule type" value="Genomic_DNA"/>
</dbReference>
<dbReference type="PANTHER" id="PTHR36456:SF1">
    <property type="entry name" value="UPF0232 PROTEIN SCO3875"/>
    <property type="match status" value="1"/>
</dbReference>
<dbReference type="Proteomes" id="UP000283433">
    <property type="component" value="Unassembled WGS sequence"/>
</dbReference>
<accession>A0A419S9A0</accession>
<protein>
    <submittedName>
        <fullName evidence="1">RNA-binding protein</fullName>
    </submittedName>
</protein>
<sequence>MSRNNDKTLKEAMEQMLKVYRLKNKFDETQAVESWESVVGKAVANRTKEIFIRDKKLFVRIESSVVKNQLVMMREQILTNLNEKAGAAVVGEIVFL</sequence>
<evidence type="ECO:0000313" key="2">
    <source>
        <dbReference type="Proteomes" id="UP000283433"/>
    </source>
</evidence>
<dbReference type="RefSeq" id="WP_120180753.1">
    <property type="nucleotide sequence ID" value="NZ_CBINCU010000013.1"/>
</dbReference>
<dbReference type="InterPro" id="IPR007922">
    <property type="entry name" value="DciA-like"/>
</dbReference>
<evidence type="ECO:0000313" key="1">
    <source>
        <dbReference type="EMBL" id="RKD18577.1"/>
    </source>
</evidence>
<dbReference type="OrthoDB" id="9796545at2"/>